<dbReference type="GO" id="GO:1903806">
    <property type="term" value="P:L-isoleucine import across plasma membrane"/>
    <property type="evidence" value="ECO:0007669"/>
    <property type="project" value="TreeGrafter"/>
</dbReference>
<accession>A0A1I4KWP0</accession>
<keyword evidence="5 10" id="KW-0812">Transmembrane</keyword>
<dbReference type="Proteomes" id="UP000199520">
    <property type="component" value="Unassembled WGS sequence"/>
</dbReference>
<feature type="transmembrane region" description="Helical" evidence="10">
    <location>
        <begin position="231"/>
        <end position="256"/>
    </location>
</feature>
<comment type="similarity">
    <text evidence="9">Belongs to the binding-protein-dependent transport system permease family. LivHM subfamily.</text>
</comment>
<dbReference type="GO" id="GO:0015190">
    <property type="term" value="F:L-leucine transmembrane transporter activity"/>
    <property type="evidence" value="ECO:0007669"/>
    <property type="project" value="TreeGrafter"/>
</dbReference>
<feature type="transmembrane region" description="Helical" evidence="10">
    <location>
        <begin position="64"/>
        <end position="84"/>
    </location>
</feature>
<keyword evidence="8 10" id="KW-0472">Membrane</keyword>
<evidence type="ECO:0000256" key="2">
    <source>
        <dbReference type="ARBA" id="ARBA00022448"/>
    </source>
</evidence>
<feature type="transmembrane region" description="Helical" evidence="10">
    <location>
        <begin position="96"/>
        <end position="120"/>
    </location>
</feature>
<dbReference type="GO" id="GO:0015192">
    <property type="term" value="F:L-phenylalanine transmembrane transporter activity"/>
    <property type="evidence" value="ECO:0007669"/>
    <property type="project" value="TreeGrafter"/>
</dbReference>
<dbReference type="GO" id="GO:0005886">
    <property type="term" value="C:plasma membrane"/>
    <property type="evidence" value="ECO:0007669"/>
    <property type="project" value="UniProtKB-SubCell"/>
</dbReference>
<dbReference type="EMBL" id="FOTS01000020">
    <property type="protein sequence ID" value="SFL83170.1"/>
    <property type="molecule type" value="Genomic_DNA"/>
</dbReference>
<evidence type="ECO:0000313" key="12">
    <source>
        <dbReference type="Proteomes" id="UP000199520"/>
    </source>
</evidence>
<dbReference type="Gene3D" id="1.10.3470.10">
    <property type="entry name" value="ABC transporter involved in vitamin B12 uptake, BtuC"/>
    <property type="match status" value="1"/>
</dbReference>
<proteinExistence type="inferred from homology"/>
<feature type="transmembrane region" description="Helical" evidence="10">
    <location>
        <begin position="193"/>
        <end position="216"/>
    </location>
</feature>
<dbReference type="InterPro" id="IPR052157">
    <property type="entry name" value="BCAA_transport_permease"/>
</dbReference>
<evidence type="ECO:0000256" key="5">
    <source>
        <dbReference type="ARBA" id="ARBA00022692"/>
    </source>
</evidence>
<dbReference type="PANTHER" id="PTHR11795">
    <property type="entry name" value="BRANCHED-CHAIN AMINO ACID TRANSPORT SYSTEM PERMEASE PROTEIN LIVH"/>
    <property type="match status" value="1"/>
</dbReference>
<evidence type="ECO:0000313" key="11">
    <source>
        <dbReference type="EMBL" id="SFL83170.1"/>
    </source>
</evidence>
<dbReference type="OrthoDB" id="9807115at2"/>
<evidence type="ECO:0000256" key="1">
    <source>
        <dbReference type="ARBA" id="ARBA00004651"/>
    </source>
</evidence>
<keyword evidence="6" id="KW-0029">Amino-acid transport</keyword>
<evidence type="ECO:0000256" key="9">
    <source>
        <dbReference type="ARBA" id="ARBA00037998"/>
    </source>
</evidence>
<dbReference type="GO" id="GO:0015188">
    <property type="term" value="F:L-isoleucine transmembrane transporter activity"/>
    <property type="evidence" value="ECO:0007669"/>
    <property type="project" value="TreeGrafter"/>
</dbReference>
<evidence type="ECO:0000256" key="8">
    <source>
        <dbReference type="ARBA" id="ARBA00023136"/>
    </source>
</evidence>
<dbReference type="RefSeq" id="WP_090937445.1">
    <property type="nucleotide sequence ID" value="NZ_FOTS01000020.1"/>
</dbReference>
<dbReference type="Pfam" id="PF02653">
    <property type="entry name" value="BPD_transp_2"/>
    <property type="match status" value="1"/>
</dbReference>
<keyword evidence="2" id="KW-0813">Transport</keyword>
<evidence type="ECO:0000256" key="6">
    <source>
        <dbReference type="ARBA" id="ARBA00022970"/>
    </source>
</evidence>
<evidence type="ECO:0000256" key="10">
    <source>
        <dbReference type="SAM" id="Phobius"/>
    </source>
</evidence>
<dbReference type="SUPFAM" id="SSF81345">
    <property type="entry name" value="ABC transporter involved in vitamin B12 uptake, BtuC"/>
    <property type="match status" value="1"/>
</dbReference>
<dbReference type="InterPro" id="IPR001851">
    <property type="entry name" value="ABC_transp_permease"/>
</dbReference>
<dbReference type="CDD" id="cd06582">
    <property type="entry name" value="TM_PBP1_LivH_like"/>
    <property type="match status" value="1"/>
</dbReference>
<name>A0A1I4KWP0_9FIRM</name>
<feature type="transmembrane region" description="Helical" evidence="10">
    <location>
        <begin position="12"/>
        <end position="32"/>
    </location>
</feature>
<sequence>MDFSVTQQFLQQLINGISLGSIYALIALGYTMVYGIIKLINFAHGDIYMVGAYVAFFATTTLKLSFLPALVVSMVVAAIVGMTIERLAYRPLRKAPRIAILITAIGVSLLLEYGGMLLVTPQPRTFPALFESQVYNFGNIVVNSQQVIILAISVVLMIILTFVVQRTKIGKAMRAVSFDTDAARLMGIDVDRVISITFAIGSALAAAAGMLVGVYYNSIDPLMGIMPGLKAFVAAVLGGIGVIPGAMLGGIIMGVIEAMVSGFISSTFRDAAAFAILIIILLFKPSGLLGKNVREKV</sequence>
<protein>
    <submittedName>
        <fullName evidence="11">Branched-chain amino acid transport system permease protein</fullName>
    </submittedName>
</protein>
<reference evidence="12" key="1">
    <citation type="submission" date="2016-10" db="EMBL/GenBank/DDBJ databases">
        <authorList>
            <person name="Varghese N."/>
            <person name="Submissions S."/>
        </authorList>
    </citation>
    <scope>NUCLEOTIDE SEQUENCE [LARGE SCALE GENOMIC DNA]</scope>
    <source>
        <strain evidence="12">DSM 13327</strain>
    </source>
</reference>
<dbReference type="PANTHER" id="PTHR11795:SF371">
    <property type="entry name" value="HIGH-AFFINITY BRANCHED-CHAIN AMINO ACID TRANSPORT SYSTEM PERMEASE PROTEIN LIVH"/>
    <property type="match status" value="1"/>
</dbReference>
<dbReference type="GO" id="GO:0005304">
    <property type="term" value="F:L-valine transmembrane transporter activity"/>
    <property type="evidence" value="ECO:0007669"/>
    <property type="project" value="TreeGrafter"/>
</dbReference>
<comment type="subcellular location">
    <subcellularLocation>
        <location evidence="1">Cell membrane</location>
        <topology evidence="1">Multi-pass membrane protein</topology>
    </subcellularLocation>
</comment>
<keyword evidence="3" id="KW-1003">Cell membrane</keyword>
<dbReference type="AlphaFoldDB" id="A0A1I4KWP0"/>
<keyword evidence="12" id="KW-1185">Reference proteome</keyword>
<keyword evidence="7 10" id="KW-1133">Transmembrane helix</keyword>
<evidence type="ECO:0000256" key="4">
    <source>
        <dbReference type="ARBA" id="ARBA00022519"/>
    </source>
</evidence>
<keyword evidence="4" id="KW-0997">Cell inner membrane</keyword>
<evidence type="ECO:0000256" key="7">
    <source>
        <dbReference type="ARBA" id="ARBA00022989"/>
    </source>
</evidence>
<dbReference type="STRING" id="1123291.SAMN04490355_102024"/>
<organism evidence="11 12">
    <name type="scientific">Pelosinus propionicus DSM 13327</name>
    <dbReference type="NCBI Taxonomy" id="1123291"/>
    <lineage>
        <taxon>Bacteria</taxon>
        <taxon>Bacillati</taxon>
        <taxon>Bacillota</taxon>
        <taxon>Negativicutes</taxon>
        <taxon>Selenomonadales</taxon>
        <taxon>Sporomusaceae</taxon>
        <taxon>Pelosinus</taxon>
    </lineage>
</organism>
<evidence type="ECO:0000256" key="3">
    <source>
        <dbReference type="ARBA" id="ARBA00022475"/>
    </source>
</evidence>
<dbReference type="InterPro" id="IPR037294">
    <property type="entry name" value="ABC_BtuC-like"/>
</dbReference>
<dbReference type="GO" id="GO:0015808">
    <property type="term" value="P:L-alanine transport"/>
    <property type="evidence" value="ECO:0007669"/>
    <property type="project" value="TreeGrafter"/>
</dbReference>
<feature type="transmembrane region" description="Helical" evidence="10">
    <location>
        <begin position="140"/>
        <end position="164"/>
    </location>
</feature>
<gene>
    <name evidence="11" type="ORF">SAMN04490355_102024</name>
</gene>
<dbReference type="GO" id="GO:0042941">
    <property type="term" value="P:D-alanine transmembrane transport"/>
    <property type="evidence" value="ECO:0007669"/>
    <property type="project" value="TreeGrafter"/>
</dbReference>
<feature type="transmembrane region" description="Helical" evidence="10">
    <location>
        <begin position="268"/>
        <end position="287"/>
    </location>
</feature>